<reference evidence="2" key="1">
    <citation type="submission" date="2016-10" db="EMBL/GenBank/DDBJ databases">
        <authorList>
            <person name="Varghese N."/>
            <person name="Submissions S."/>
        </authorList>
    </citation>
    <scope>NUCLEOTIDE SEQUENCE [LARGE SCALE GENOMIC DNA]</scope>
    <source>
        <strain evidence="2">DSM 24499</strain>
    </source>
</reference>
<dbReference type="Proteomes" id="UP000199438">
    <property type="component" value="Unassembled WGS sequence"/>
</dbReference>
<dbReference type="EMBL" id="FOKV01000004">
    <property type="protein sequence ID" value="SFC41507.1"/>
    <property type="molecule type" value="Genomic_DNA"/>
</dbReference>
<organism evidence="1 2">
    <name type="scientific">Zunongwangia mangrovi</name>
    <dbReference type="NCBI Taxonomy" id="1334022"/>
    <lineage>
        <taxon>Bacteria</taxon>
        <taxon>Pseudomonadati</taxon>
        <taxon>Bacteroidota</taxon>
        <taxon>Flavobacteriia</taxon>
        <taxon>Flavobacteriales</taxon>
        <taxon>Flavobacteriaceae</taxon>
        <taxon>Zunongwangia</taxon>
    </lineage>
</organism>
<accession>A0A1I1IYY3</accession>
<keyword evidence="2" id="KW-1185">Reference proteome</keyword>
<dbReference type="STRING" id="1334022.SAMN04487907_104113"/>
<sequence length="86" mass="10036">MITRNKIKRIEAFLEAHDKVEAKLEFSFPLPKFDSLVIILNTYAELELFSGYFEDLDIPTEEEYEEMCSSNNYSVSAYPKLNLYAV</sequence>
<evidence type="ECO:0000313" key="2">
    <source>
        <dbReference type="Proteomes" id="UP000199438"/>
    </source>
</evidence>
<gene>
    <name evidence="1" type="ORF">SAMN04487907_104113</name>
</gene>
<dbReference type="RefSeq" id="WP_139219202.1">
    <property type="nucleotide sequence ID" value="NZ_FOKV01000004.1"/>
</dbReference>
<dbReference type="OrthoDB" id="1445692at2"/>
<name>A0A1I1IYY3_9FLAO</name>
<protein>
    <submittedName>
        <fullName evidence="1">Uncharacterized protein</fullName>
    </submittedName>
</protein>
<proteinExistence type="predicted"/>
<evidence type="ECO:0000313" key="1">
    <source>
        <dbReference type="EMBL" id="SFC41507.1"/>
    </source>
</evidence>
<dbReference type="AlphaFoldDB" id="A0A1I1IYY3"/>